<sequence>MNNWHIHITGRVQGVGFRPYVYRLAAKQKLNGIVYNDLNGVHIEFLASKEVAIPFYKKLIEAAPTLAKITGHELYEMDDRSFEGFQILQKKEAKTAAMMLPPDFAICKNCRKEVLNNSNRRGYYSFITCTECGPRYSLIKKLPFERECIAMDDFKMCPTCGEEYSNPKDRRYHSQTNSCSDCGVRLSLMNNLREEIEPDSKLVIKKVVALWKEGKIVAIKGIGGYLLTCDASNAETIKILRKRKHRPSKPFACMYPNASYAEQELIISATESKSLTGEVAPIVLLRLKKKQASIALNDVAPGLDQIGVMLPYTPLYELLLQAYGKPIIATSANLSNASIVFEDIKVFSELAGIWDYVLSNDREIVTSQDDSVLRFSSIKKQPILIRRSRGLAPNYFGPISNCESNTILAMGASQKSVFGLLFQSLFYLSQYLGDLAFFESTESYKRTLRHFMNLLNCQPEVILVDMHPNYYSTEYGKQLATTHGAKLVSIQHHYAHFAAILSEHELQTKPEEVLGVIWDGTGYGDDGNIWGGEFLTFESGMINRLAHLSYVPVILGDKMALEPRISALAHSWENTKAMDILKEKFSEQEWKIYRKILAKGQSTKTSSMGRLFDAVACLLGIMDTQTYEGEAALQLETLAQRYFEQSNKVEETSYVSQISYIEEVPVNEIIEGVVKDLKYGVGINQIAYQFHYSLVKMIENVALTTNNEKIAFSGGVFQNALLVDLVQQFLGDKFELYFHREVSPNDENIALGQLAYYQTTKRDEISK</sequence>
<dbReference type="GO" id="GO:0003725">
    <property type="term" value="F:double-stranded RNA binding"/>
    <property type="evidence" value="ECO:0007669"/>
    <property type="project" value="InterPro"/>
</dbReference>
<dbReference type="AlphaFoldDB" id="A0A5S3QGP8"/>
<keyword evidence="4" id="KW-0479">Metal-binding</keyword>
<organism evidence="12 13">
    <name type="scientific">Maribacter algarum</name>
    <name type="common">ex Zhang et al. 2020</name>
    <dbReference type="NCBI Taxonomy" id="2578118"/>
    <lineage>
        <taxon>Bacteria</taxon>
        <taxon>Pseudomonadati</taxon>
        <taxon>Bacteroidota</taxon>
        <taxon>Flavobacteriia</taxon>
        <taxon>Flavobacteriales</taxon>
        <taxon>Flavobacteriaceae</taxon>
        <taxon>Maribacter</taxon>
    </lineage>
</organism>
<dbReference type="EC" id="6.2.-.-" evidence="8"/>
<comment type="catalytic activity">
    <reaction evidence="7">
        <text>C-terminal L-cysteinyl-[HypE protein] + carbamoyl phosphate + ATP + H2O = C-terminal S-carboxamide-L-cysteinyl-[HypE protein] + AMP + phosphate + diphosphate + H(+)</text>
        <dbReference type="Rhea" id="RHEA:55636"/>
        <dbReference type="Rhea" id="RHEA-COMP:14247"/>
        <dbReference type="Rhea" id="RHEA-COMP:14392"/>
        <dbReference type="ChEBI" id="CHEBI:15377"/>
        <dbReference type="ChEBI" id="CHEBI:15378"/>
        <dbReference type="ChEBI" id="CHEBI:30616"/>
        <dbReference type="ChEBI" id="CHEBI:33019"/>
        <dbReference type="ChEBI" id="CHEBI:43474"/>
        <dbReference type="ChEBI" id="CHEBI:58228"/>
        <dbReference type="ChEBI" id="CHEBI:76913"/>
        <dbReference type="ChEBI" id="CHEBI:139126"/>
        <dbReference type="ChEBI" id="CHEBI:456215"/>
    </reaction>
</comment>
<dbReference type="Pfam" id="PF22521">
    <property type="entry name" value="HypF_C_2"/>
    <property type="match status" value="1"/>
</dbReference>
<dbReference type="InterPro" id="IPR017968">
    <property type="entry name" value="Acylphosphatase_CS"/>
</dbReference>
<comment type="caution">
    <text evidence="12">The sequence shown here is derived from an EMBL/GenBank/DDBJ whole genome shotgun (WGS) entry which is preliminary data.</text>
</comment>
<reference evidence="12 13" key="1">
    <citation type="submission" date="2019-05" db="EMBL/GenBank/DDBJ databases">
        <authorList>
            <person name="Zhang J.-Y."/>
            <person name="Feg X."/>
            <person name="Du Z.-J."/>
        </authorList>
    </citation>
    <scope>NUCLEOTIDE SEQUENCE [LARGE SCALE GENOMIC DNA]</scope>
    <source>
        <strain evidence="12 13">RZ26</strain>
    </source>
</reference>
<keyword evidence="13" id="KW-1185">Reference proteome</keyword>
<evidence type="ECO:0000259" key="10">
    <source>
        <dbReference type="PROSITE" id="PS51160"/>
    </source>
</evidence>
<dbReference type="PROSITE" id="PS51163">
    <property type="entry name" value="YRDC"/>
    <property type="match status" value="1"/>
</dbReference>
<dbReference type="Gene3D" id="3.30.110.120">
    <property type="match status" value="1"/>
</dbReference>
<dbReference type="GO" id="GO:0016874">
    <property type="term" value="F:ligase activity"/>
    <property type="evidence" value="ECO:0007669"/>
    <property type="project" value="UniProtKB-UniRule"/>
</dbReference>
<dbReference type="InterPro" id="IPR017945">
    <property type="entry name" value="DHBP_synth_RibB-like_a/b_dom"/>
</dbReference>
<dbReference type="InterPro" id="IPR001792">
    <property type="entry name" value="Acylphosphatase-like_dom"/>
</dbReference>
<evidence type="ECO:0000256" key="5">
    <source>
        <dbReference type="ARBA" id="ARBA00022771"/>
    </source>
</evidence>
<name>A0A5S3QGP8_9FLAO</name>
<comment type="similarity">
    <text evidence="2 8">Belongs to the carbamoyltransferase HypF family.</text>
</comment>
<evidence type="ECO:0000256" key="2">
    <source>
        <dbReference type="ARBA" id="ARBA00008097"/>
    </source>
</evidence>
<keyword evidence="9" id="KW-0378">Hydrolase</keyword>
<dbReference type="PROSITE" id="PS51160">
    <property type="entry name" value="ACYLPHOSPHATASE_3"/>
    <property type="match status" value="1"/>
</dbReference>
<evidence type="ECO:0000256" key="3">
    <source>
        <dbReference type="ARBA" id="ARBA00022598"/>
    </source>
</evidence>
<feature type="domain" description="YrdC-like" evidence="11">
    <location>
        <begin position="201"/>
        <end position="390"/>
    </location>
</feature>
<gene>
    <name evidence="12" type="primary">hypF</name>
    <name evidence="12" type="ORF">FEE95_09445</name>
</gene>
<accession>A0A5S3QGP8</accession>
<keyword evidence="5" id="KW-0863">Zinc-finger</keyword>
<dbReference type="InterPro" id="IPR011125">
    <property type="entry name" value="Znf_HypF"/>
</dbReference>
<feature type="domain" description="Acylphosphatase-like" evidence="10">
    <location>
        <begin position="3"/>
        <end position="89"/>
    </location>
</feature>
<dbReference type="InterPro" id="IPR051060">
    <property type="entry name" value="Carbamoyltrans_HypF-like"/>
</dbReference>
<dbReference type="SUPFAM" id="SSF54975">
    <property type="entry name" value="Acylphosphatase/BLUF domain-like"/>
    <property type="match status" value="1"/>
</dbReference>
<dbReference type="Gene3D" id="3.90.870.50">
    <property type="match status" value="1"/>
</dbReference>
<dbReference type="Pfam" id="PF01300">
    <property type="entry name" value="Sua5_yciO_yrdC"/>
    <property type="match status" value="1"/>
</dbReference>
<dbReference type="Gene3D" id="3.30.420.360">
    <property type="match status" value="1"/>
</dbReference>
<comment type="pathway">
    <text evidence="1">Protein modification; [NiFe] hydrogenase maturation.</text>
</comment>
<comment type="catalytic activity">
    <reaction evidence="9">
        <text>an acyl phosphate + H2O = a carboxylate + phosphate + H(+)</text>
        <dbReference type="Rhea" id="RHEA:14965"/>
        <dbReference type="ChEBI" id="CHEBI:15377"/>
        <dbReference type="ChEBI" id="CHEBI:15378"/>
        <dbReference type="ChEBI" id="CHEBI:29067"/>
        <dbReference type="ChEBI" id="CHEBI:43474"/>
        <dbReference type="ChEBI" id="CHEBI:59918"/>
        <dbReference type="EC" id="3.6.1.7"/>
    </reaction>
</comment>
<proteinExistence type="inferred from homology"/>
<evidence type="ECO:0000313" key="12">
    <source>
        <dbReference type="EMBL" id="TMM56715.1"/>
    </source>
</evidence>
<dbReference type="InterPro" id="IPR043129">
    <property type="entry name" value="ATPase_NBD"/>
</dbReference>
<protein>
    <recommendedName>
        <fullName evidence="8">Carbamoyltransferase</fullName>
        <ecNumber evidence="8">6.2.-.-</ecNumber>
    </recommendedName>
</protein>
<dbReference type="GO" id="GO:0008270">
    <property type="term" value="F:zinc ion binding"/>
    <property type="evidence" value="ECO:0007669"/>
    <property type="project" value="UniProtKB-KW"/>
</dbReference>
<evidence type="ECO:0000256" key="7">
    <source>
        <dbReference type="ARBA" id="ARBA00048220"/>
    </source>
</evidence>
<evidence type="ECO:0000313" key="13">
    <source>
        <dbReference type="Proteomes" id="UP000310314"/>
    </source>
</evidence>
<dbReference type="UniPathway" id="UPA00335"/>
<keyword evidence="12" id="KW-0808">Transferase</keyword>
<dbReference type="GO" id="GO:0051604">
    <property type="term" value="P:protein maturation"/>
    <property type="evidence" value="ECO:0007669"/>
    <property type="project" value="TreeGrafter"/>
</dbReference>
<dbReference type="InterPro" id="IPR004421">
    <property type="entry name" value="Carbamoyltransferase_HypF"/>
</dbReference>
<dbReference type="SUPFAM" id="SSF53067">
    <property type="entry name" value="Actin-like ATPase domain"/>
    <property type="match status" value="1"/>
</dbReference>
<dbReference type="InterPro" id="IPR006070">
    <property type="entry name" value="Sua5-like_dom"/>
</dbReference>
<dbReference type="PANTHER" id="PTHR42959:SF1">
    <property type="entry name" value="CARBAMOYLTRANSFERASE HYPF"/>
    <property type="match status" value="1"/>
</dbReference>
<dbReference type="InterPro" id="IPR041440">
    <property type="entry name" value="HypF_C"/>
</dbReference>
<evidence type="ECO:0000256" key="6">
    <source>
        <dbReference type="ARBA" id="ARBA00022833"/>
    </source>
</evidence>
<dbReference type="OrthoDB" id="9808093at2"/>
<dbReference type="GO" id="GO:0003998">
    <property type="term" value="F:acylphosphatase activity"/>
    <property type="evidence" value="ECO:0007669"/>
    <property type="project" value="UniProtKB-EC"/>
</dbReference>
<dbReference type="Pfam" id="PF07503">
    <property type="entry name" value="zf-HYPF"/>
    <property type="match status" value="2"/>
</dbReference>
<dbReference type="InterPro" id="IPR036046">
    <property type="entry name" value="Acylphosphatase-like_dom_sf"/>
</dbReference>
<dbReference type="PROSITE" id="PS00150">
    <property type="entry name" value="ACYLPHOSPHATASE_1"/>
    <property type="match status" value="1"/>
</dbReference>
<dbReference type="Pfam" id="PF17788">
    <property type="entry name" value="HypF_C"/>
    <property type="match status" value="1"/>
</dbReference>
<keyword evidence="3" id="KW-0436">Ligase</keyword>
<dbReference type="SUPFAM" id="SSF55821">
    <property type="entry name" value="YrdC/RibB"/>
    <property type="match status" value="1"/>
</dbReference>
<dbReference type="Proteomes" id="UP000310314">
    <property type="component" value="Unassembled WGS sequence"/>
</dbReference>
<evidence type="ECO:0000256" key="1">
    <source>
        <dbReference type="ARBA" id="ARBA00004711"/>
    </source>
</evidence>
<feature type="active site" evidence="9">
    <location>
        <position position="36"/>
    </location>
</feature>
<dbReference type="GO" id="GO:0016743">
    <property type="term" value="F:carboxyl- or carbamoyltransferase activity"/>
    <property type="evidence" value="ECO:0007669"/>
    <property type="project" value="UniProtKB-UniRule"/>
</dbReference>
<dbReference type="InterPro" id="IPR055128">
    <property type="entry name" value="HypF_C_2"/>
</dbReference>
<evidence type="ECO:0000256" key="4">
    <source>
        <dbReference type="ARBA" id="ARBA00022723"/>
    </source>
</evidence>
<dbReference type="NCBIfam" id="TIGR00143">
    <property type="entry name" value="hypF"/>
    <property type="match status" value="1"/>
</dbReference>
<dbReference type="PIRSF" id="PIRSF006256">
    <property type="entry name" value="CMPcnvr_hdrg_mat"/>
    <property type="match status" value="1"/>
</dbReference>
<keyword evidence="6" id="KW-0862">Zinc</keyword>
<dbReference type="Pfam" id="PF00708">
    <property type="entry name" value="Acylphosphatase"/>
    <property type="match status" value="1"/>
</dbReference>
<evidence type="ECO:0000256" key="8">
    <source>
        <dbReference type="PIRNR" id="PIRNR006256"/>
    </source>
</evidence>
<dbReference type="RefSeq" id="WP_138657699.1">
    <property type="nucleotide sequence ID" value="NZ_VATY01000002.1"/>
</dbReference>
<dbReference type="PANTHER" id="PTHR42959">
    <property type="entry name" value="CARBAMOYLTRANSFERASE"/>
    <property type="match status" value="1"/>
</dbReference>
<evidence type="ECO:0000256" key="9">
    <source>
        <dbReference type="PROSITE-ProRule" id="PRU00520"/>
    </source>
</evidence>
<dbReference type="Gene3D" id="3.30.420.40">
    <property type="match status" value="1"/>
</dbReference>
<evidence type="ECO:0000259" key="11">
    <source>
        <dbReference type="PROSITE" id="PS51163"/>
    </source>
</evidence>
<feature type="active site" evidence="9">
    <location>
        <position position="18"/>
    </location>
</feature>
<dbReference type="EMBL" id="VATY01000002">
    <property type="protein sequence ID" value="TMM56715.1"/>
    <property type="molecule type" value="Genomic_DNA"/>
</dbReference>